<sequence length="367" mass="39507">MGLPVLPVTRHRGVARLFALATETRGEASTVTVRWFGPASLSMRLTHALFAATVRPSLNVAVALANLLHVPKPLLAIGTRLEWAARLIPTPLGTHRRGVEFERFRAEWVWHALCPDPGTHDSVIVWFHGGAFVSCGLNTHRRLVAKIARSAEAPVLNVAYRQLPRAHLIDAVEDGLTAYRHLLDRGFAPERILLAGDSTGAGLAFAVALTSRDVGLPVPGGGIIALSPWADYDSGARLAHLNNGRDPALSAQALAVPVRWGFAPDGAVDPRWSPVNHDFTTLPPVLIQVGSTEVLLADVEQLARRCDEAHVQCTVQIWDRCVHVFPACSDVLPEARYAIGAIGAFAQRALRPAPPEEAELGELSAAP</sequence>
<evidence type="ECO:0000256" key="2">
    <source>
        <dbReference type="ARBA" id="ARBA00022801"/>
    </source>
</evidence>
<accession>A0A7D6VG67</accession>
<evidence type="ECO:0000313" key="5">
    <source>
        <dbReference type="Proteomes" id="UP000515512"/>
    </source>
</evidence>
<dbReference type="Gene3D" id="3.40.50.1820">
    <property type="entry name" value="alpha/beta hydrolase"/>
    <property type="match status" value="1"/>
</dbReference>
<dbReference type="PANTHER" id="PTHR48081">
    <property type="entry name" value="AB HYDROLASE SUPERFAMILY PROTEIN C4A8.06C"/>
    <property type="match status" value="1"/>
</dbReference>
<evidence type="ECO:0000313" key="4">
    <source>
        <dbReference type="EMBL" id="QLY34694.1"/>
    </source>
</evidence>
<organism evidence="4 5">
    <name type="scientific">Nocardia huaxiensis</name>
    <dbReference type="NCBI Taxonomy" id="2755382"/>
    <lineage>
        <taxon>Bacteria</taxon>
        <taxon>Bacillati</taxon>
        <taxon>Actinomycetota</taxon>
        <taxon>Actinomycetes</taxon>
        <taxon>Mycobacteriales</taxon>
        <taxon>Nocardiaceae</taxon>
        <taxon>Nocardia</taxon>
    </lineage>
</organism>
<feature type="domain" description="Alpha/beta hydrolase fold-3" evidence="3">
    <location>
        <begin position="124"/>
        <end position="325"/>
    </location>
</feature>
<protein>
    <submittedName>
        <fullName evidence="4">Alpha/beta hydrolase fold domain-containing protein</fullName>
    </submittedName>
</protein>
<dbReference type="InterPro" id="IPR029058">
    <property type="entry name" value="AB_hydrolase_fold"/>
</dbReference>
<reference evidence="4 5" key="1">
    <citation type="submission" date="2020-07" db="EMBL/GenBank/DDBJ databases">
        <authorList>
            <person name="Zhuang K."/>
            <person name="Ran Y."/>
        </authorList>
    </citation>
    <scope>NUCLEOTIDE SEQUENCE [LARGE SCALE GENOMIC DNA]</scope>
    <source>
        <strain evidence="4 5">WCH-YHL-001</strain>
    </source>
</reference>
<dbReference type="InterPro" id="IPR050300">
    <property type="entry name" value="GDXG_lipolytic_enzyme"/>
</dbReference>
<dbReference type="Pfam" id="PF07859">
    <property type="entry name" value="Abhydrolase_3"/>
    <property type="match status" value="1"/>
</dbReference>
<dbReference type="SUPFAM" id="SSF53474">
    <property type="entry name" value="alpha/beta-Hydrolases"/>
    <property type="match status" value="1"/>
</dbReference>
<dbReference type="AlphaFoldDB" id="A0A7D6VG67"/>
<gene>
    <name evidence="4" type="ORF">H0264_27075</name>
</gene>
<evidence type="ECO:0000259" key="3">
    <source>
        <dbReference type="Pfam" id="PF07859"/>
    </source>
</evidence>
<dbReference type="Proteomes" id="UP000515512">
    <property type="component" value="Chromosome"/>
</dbReference>
<dbReference type="InterPro" id="IPR013094">
    <property type="entry name" value="AB_hydrolase_3"/>
</dbReference>
<name>A0A7D6VG67_9NOCA</name>
<keyword evidence="5" id="KW-1185">Reference proteome</keyword>
<evidence type="ECO:0000256" key="1">
    <source>
        <dbReference type="ARBA" id="ARBA00010515"/>
    </source>
</evidence>
<dbReference type="EMBL" id="CP059399">
    <property type="protein sequence ID" value="QLY34694.1"/>
    <property type="molecule type" value="Genomic_DNA"/>
</dbReference>
<dbReference type="GO" id="GO:0004806">
    <property type="term" value="F:triacylglycerol lipase activity"/>
    <property type="evidence" value="ECO:0007669"/>
    <property type="project" value="TreeGrafter"/>
</dbReference>
<keyword evidence="2 4" id="KW-0378">Hydrolase</keyword>
<proteinExistence type="inferred from homology"/>
<dbReference type="KEGG" id="nhu:H0264_27075"/>
<comment type="similarity">
    <text evidence="1">Belongs to the 'GDXG' lipolytic enzyme family.</text>
</comment>
<dbReference type="PANTHER" id="PTHR48081:SF30">
    <property type="entry name" value="ACETYL-HYDROLASE LIPR-RELATED"/>
    <property type="match status" value="1"/>
</dbReference>